<dbReference type="GO" id="GO:0042626">
    <property type="term" value="F:ATPase-coupled transmembrane transporter activity"/>
    <property type="evidence" value="ECO:0007669"/>
    <property type="project" value="TreeGrafter"/>
</dbReference>
<dbReference type="InterPro" id="IPR050352">
    <property type="entry name" value="ABCG_transporters"/>
</dbReference>
<evidence type="ECO:0000256" key="2">
    <source>
        <dbReference type="ARBA" id="ARBA00005814"/>
    </source>
</evidence>
<keyword evidence="5" id="KW-1133">Transmembrane helix</keyword>
<dbReference type="InterPro" id="IPR027417">
    <property type="entry name" value="P-loop_NTPase"/>
</dbReference>
<comment type="subcellular location">
    <subcellularLocation>
        <location evidence="1">Membrane</location>
        <topology evidence="1">Multi-pass membrane protein</topology>
    </subcellularLocation>
</comment>
<evidence type="ECO:0000256" key="5">
    <source>
        <dbReference type="ARBA" id="ARBA00022989"/>
    </source>
</evidence>
<evidence type="ECO:0000256" key="1">
    <source>
        <dbReference type="ARBA" id="ARBA00004141"/>
    </source>
</evidence>
<keyword evidence="3" id="KW-0813">Transport</keyword>
<evidence type="ECO:0000256" key="4">
    <source>
        <dbReference type="ARBA" id="ARBA00022692"/>
    </source>
</evidence>
<dbReference type="GO" id="GO:0005524">
    <property type="term" value="F:ATP binding"/>
    <property type="evidence" value="ECO:0007669"/>
    <property type="project" value="InterPro"/>
</dbReference>
<dbReference type="PANTHER" id="PTHR48041:SF91">
    <property type="entry name" value="ABC TRANSPORTER G FAMILY MEMBER 28"/>
    <property type="match status" value="1"/>
</dbReference>
<accession>A0A6B2G4N7</accession>
<protein>
    <submittedName>
        <fullName evidence="8">ABC transporter G family member 22 (Trinotate prediction)</fullName>
    </submittedName>
</protein>
<dbReference type="AlphaFoldDB" id="A0A6B2G4N7"/>
<dbReference type="InterPro" id="IPR003439">
    <property type="entry name" value="ABC_transporter-like_ATP-bd"/>
</dbReference>
<evidence type="ECO:0000259" key="7">
    <source>
        <dbReference type="Pfam" id="PF00005"/>
    </source>
</evidence>
<evidence type="ECO:0000313" key="8">
    <source>
        <dbReference type="EMBL" id="NDJ95723.1"/>
    </source>
</evidence>
<sequence>MSQHKNMSENMKLKGNSVNPGRCVDVVIDARESVNLLECDSLLLTPPTMRMNIKYKDLVYKIQDKRKKRTILDSVCGSIVPGELTAIIGPSGAGKSTLLDVLSGFK</sequence>
<organism evidence="8">
    <name type="scientific">Myxobolus squamalis</name>
    <name type="common">Myxosporean</name>
    <dbReference type="NCBI Taxonomy" id="59785"/>
    <lineage>
        <taxon>Eukaryota</taxon>
        <taxon>Metazoa</taxon>
        <taxon>Cnidaria</taxon>
        <taxon>Myxozoa</taxon>
        <taxon>Myxosporea</taxon>
        <taxon>Bivalvulida</taxon>
        <taxon>Platysporina</taxon>
        <taxon>Myxobolidae</taxon>
        <taxon>Myxobolus</taxon>
    </lineage>
</organism>
<comment type="similarity">
    <text evidence="2">Belongs to the ABC transporter superfamily. ABCG family. Eye pigment precursor importer (TC 3.A.1.204) subfamily.</text>
</comment>
<evidence type="ECO:0000256" key="6">
    <source>
        <dbReference type="ARBA" id="ARBA00023136"/>
    </source>
</evidence>
<keyword evidence="6" id="KW-0472">Membrane</keyword>
<proteinExistence type="inferred from homology"/>
<dbReference type="Gene3D" id="3.40.50.300">
    <property type="entry name" value="P-loop containing nucleotide triphosphate hydrolases"/>
    <property type="match status" value="1"/>
</dbReference>
<evidence type="ECO:0000256" key="3">
    <source>
        <dbReference type="ARBA" id="ARBA00022448"/>
    </source>
</evidence>
<dbReference type="PANTHER" id="PTHR48041">
    <property type="entry name" value="ABC TRANSPORTER G FAMILY MEMBER 28"/>
    <property type="match status" value="1"/>
</dbReference>
<dbReference type="EMBL" id="GHBR01000110">
    <property type="protein sequence ID" value="NDJ95723.1"/>
    <property type="molecule type" value="Transcribed_RNA"/>
</dbReference>
<keyword evidence="4" id="KW-0812">Transmembrane</keyword>
<feature type="domain" description="ABC transporter" evidence="7">
    <location>
        <begin position="74"/>
        <end position="105"/>
    </location>
</feature>
<dbReference type="GO" id="GO:0016887">
    <property type="term" value="F:ATP hydrolysis activity"/>
    <property type="evidence" value="ECO:0007669"/>
    <property type="project" value="InterPro"/>
</dbReference>
<dbReference type="SUPFAM" id="SSF52540">
    <property type="entry name" value="P-loop containing nucleoside triphosphate hydrolases"/>
    <property type="match status" value="1"/>
</dbReference>
<name>A0A6B2G4N7_MYXSQ</name>
<dbReference type="Pfam" id="PF00005">
    <property type="entry name" value="ABC_tran"/>
    <property type="match status" value="1"/>
</dbReference>
<dbReference type="GO" id="GO:0016020">
    <property type="term" value="C:membrane"/>
    <property type="evidence" value="ECO:0007669"/>
    <property type="project" value="UniProtKB-SubCell"/>
</dbReference>
<reference evidence="8" key="1">
    <citation type="submission" date="2018-11" db="EMBL/GenBank/DDBJ databases">
        <title>Myxobolus squamalis genome and transcriptome.</title>
        <authorList>
            <person name="Yahalomi D."/>
            <person name="Atkinson S.D."/>
            <person name="Neuhof M."/>
            <person name="Chang E.S."/>
            <person name="Philippe H."/>
            <person name="Cartwright P."/>
            <person name="Bartholomew J.L."/>
            <person name="Huchon D."/>
        </authorList>
    </citation>
    <scope>NUCLEOTIDE SEQUENCE</scope>
    <source>
        <strain evidence="8">71B08</strain>
        <tissue evidence="8">Whole</tissue>
    </source>
</reference>